<sequence>MRIETTDNNLGKLTITEDSYKDLKDFADIPLEVIIKKQPSLLVFPLDLANSSDRIGEESIFNIEPNKDEDTASVAPYRLKTGNLMGFIGVGETQVNITSRFTEIGKEDFFLHYMLGKVLSVDFNVLNLSATGTNNDVLNLLMFMFPNLLKQAVAQGIFRAYRTYERNNSSVKGSIDINRHIRKNIPFLGKVAYRSREFSYDNYLLELIRHTIEYIKESGLSSLLSKDEDIRAAVHQVYDATSEYRKSDRSRIIGLNVRPVAHPLYTKYTELQKLCMLILRHENMKYLKNEDKVYGILFDGAWLWEEYLATILKKEGFEHPENKNHSGGIQMFRNKDLDENIDKNFRRIYPDFYKKGQCILDAKYKQLDKGLVREDLYQVVTYMHTMSVRQGGFIFPSKNLDDNDKNVFCYELAGDGGFIRSIKVKIPQNINSQTDFNNNMKSEELKLQGLINFI</sequence>
<evidence type="ECO:0000313" key="1">
    <source>
        <dbReference type="EMBL" id="MBB5226558.1"/>
    </source>
</evidence>
<organism evidence="1 2">
    <name type="scientific">Treponema ruminis</name>
    <dbReference type="NCBI Taxonomy" id="744515"/>
    <lineage>
        <taxon>Bacteria</taxon>
        <taxon>Pseudomonadati</taxon>
        <taxon>Spirochaetota</taxon>
        <taxon>Spirochaetia</taxon>
        <taxon>Spirochaetales</taxon>
        <taxon>Treponemataceae</taxon>
        <taxon>Treponema</taxon>
    </lineage>
</organism>
<accession>A0A7W8G9X1</accession>
<evidence type="ECO:0000313" key="2">
    <source>
        <dbReference type="Proteomes" id="UP000518887"/>
    </source>
</evidence>
<gene>
    <name evidence="1" type="ORF">HNP76_001939</name>
</gene>
<dbReference type="Proteomes" id="UP000518887">
    <property type="component" value="Unassembled WGS sequence"/>
</dbReference>
<keyword evidence="1" id="KW-0378">Hydrolase</keyword>
<dbReference type="RefSeq" id="WP_184659949.1">
    <property type="nucleotide sequence ID" value="NZ_CP031518.1"/>
</dbReference>
<dbReference type="PANTHER" id="PTHR38733:SF1">
    <property type="entry name" value="TYPE IV METHYL-DIRECTED RESTRICTION ENZYME ECOKMCRBC"/>
    <property type="match status" value="1"/>
</dbReference>
<keyword evidence="1" id="KW-0255">Endonuclease</keyword>
<keyword evidence="1" id="KW-0540">Nuclease</keyword>
<keyword evidence="2" id="KW-1185">Reference proteome</keyword>
<protein>
    <submittedName>
        <fullName evidence="1">5-methylcytosine-specific restriction endonuclease McrBC regulatory subunit McrC</fullName>
    </submittedName>
</protein>
<dbReference type="AlphaFoldDB" id="A0A7W8G9X1"/>
<dbReference type="GO" id="GO:0004519">
    <property type="term" value="F:endonuclease activity"/>
    <property type="evidence" value="ECO:0007669"/>
    <property type="project" value="UniProtKB-KW"/>
</dbReference>
<comment type="caution">
    <text evidence="1">The sequence shown here is derived from an EMBL/GenBank/DDBJ whole genome shotgun (WGS) entry which is preliminary data.</text>
</comment>
<dbReference type="Pfam" id="PF10117">
    <property type="entry name" value="McrBC"/>
    <property type="match status" value="1"/>
</dbReference>
<dbReference type="EMBL" id="JACHFQ010000006">
    <property type="protein sequence ID" value="MBB5226558.1"/>
    <property type="molecule type" value="Genomic_DNA"/>
</dbReference>
<dbReference type="InterPro" id="IPR019292">
    <property type="entry name" value="McrC"/>
</dbReference>
<reference evidence="1 2" key="1">
    <citation type="submission" date="2020-08" db="EMBL/GenBank/DDBJ databases">
        <title>Genomic Encyclopedia of Type Strains, Phase IV (KMG-IV): sequencing the most valuable type-strain genomes for metagenomic binning, comparative biology and taxonomic classification.</title>
        <authorList>
            <person name="Goeker M."/>
        </authorList>
    </citation>
    <scope>NUCLEOTIDE SEQUENCE [LARGE SCALE GENOMIC DNA]</scope>
    <source>
        <strain evidence="1 2">DSM 103462</strain>
    </source>
</reference>
<dbReference type="PANTHER" id="PTHR38733">
    <property type="entry name" value="PROTEIN MCRC"/>
    <property type="match status" value="1"/>
</dbReference>
<proteinExistence type="predicted"/>
<name>A0A7W8G9X1_9SPIR</name>